<protein>
    <submittedName>
        <fullName evidence="2">Uncharacterized protein</fullName>
    </submittedName>
</protein>
<accession>A0A8A3PPV0</accession>
<dbReference type="AlphaFoldDB" id="A0A8A3PPV0"/>
<evidence type="ECO:0000313" key="3">
    <source>
        <dbReference type="Proteomes" id="UP000672032"/>
    </source>
</evidence>
<dbReference type="EMBL" id="CP063411">
    <property type="protein sequence ID" value="QSZ36891.1"/>
    <property type="molecule type" value="Genomic_DNA"/>
</dbReference>
<evidence type="ECO:0000256" key="1">
    <source>
        <dbReference type="SAM" id="MobiDB-lite"/>
    </source>
</evidence>
<sequence length="217" mass="24376">MRNTCFGKCSHSSTCEKSPAIRKRSVQEQKIHNLAKEAPSHQRSGEERRDARKSNQEERFIEKEVVPEGPPPSYSSTLPRASSNAFKRAFSSFFLRKSPSTPFTDRTTGTSKSAAPRGIPAKECLPKECDDFLDCMVAIQFQVARLEEEIARLRTSVNATPQVGSAHFGCTRRFVLRQRAGGEWVEVTLYPGGAIRDTRRSLIRAPGRVQINHYFST</sequence>
<keyword evidence="3" id="KW-1185">Reference proteome</keyword>
<feature type="region of interest" description="Disordered" evidence="1">
    <location>
        <begin position="1"/>
        <end position="80"/>
    </location>
</feature>
<organism evidence="2 3">
    <name type="scientific">Monilinia vaccinii-corymbosi</name>
    <dbReference type="NCBI Taxonomy" id="61207"/>
    <lineage>
        <taxon>Eukaryota</taxon>
        <taxon>Fungi</taxon>
        <taxon>Dikarya</taxon>
        <taxon>Ascomycota</taxon>
        <taxon>Pezizomycotina</taxon>
        <taxon>Leotiomycetes</taxon>
        <taxon>Helotiales</taxon>
        <taxon>Sclerotiniaceae</taxon>
        <taxon>Monilinia</taxon>
    </lineage>
</organism>
<gene>
    <name evidence="2" type="ORF">DSL72_006774</name>
</gene>
<proteinExistence type="predicted"/>
<name>A0A8A3PPV0_9HELO</name>
<feature type="compositionally biased region" description="Basic and acidic residues" evidence="1">
    <location>
        <begin position="25"/>
        <end position="66"/>
    </location>
</feature>
<reference evidence="2" key="1">
    <citation type="submission" date="2020-10" db="EMBL/GenBank/DDBJ databases">
        <title>Genome Sequence of Monilinia vaccinii-corymbosi Sheds Light on Mummy Berry Disease Infection of Blueberry and Mating Type.</title>
        <authorList>
            <person name="Yow A.G."/>
            <person name="Zhang Y."/>
            <person name="Bansal K."/>
            <person name="Eacker S.M."/>
            <person name="Sullivan S."/>
            <person name="Liachko I."/>
            <person name="Cubeta M.A."/>
            <person name="Rollins J.A."/>
            <person name="Ashrafi H."/>
        </authorList>
    </citation>
    <scope>NUCLEOTIDE SEQUENCE</scope>
    <source>
        <strain evidence="2">RL-1</strain>
    </source>
</reference>
<dbReference type="Proteomes" id="UP000672032">
    <property type="component" value="Chromosome 7"/>
</dbReference>
<evidence type="ECO:0000313" key="2">
    <source>
        <dbReference type="EMBL" id="QSZ36891.1"/>
    </source>
</evidence>